<keyword evidence="2" id="KW-1185">Reference proteome</keyword>
<protein>
    <submittedName>
        <fullName evidence="1">Uncharacterized protein</fullName>
    </submittedName>
</protein>
<dbReference type="EMBL" id="JACCJB010000010">
    <property type="protein sequence ID" value="KAF6223572.1"/>
    <property type="molecule type" value="Genomic_DNA"/>
</dbReference>
<evidence type="ECO:0000313" key="1">
    <source>
        <dbReference type="EMBL" id="KAF6223572.1"/>
    </source>
</evidence>
<dbReference type="GeneID" id="59328834"/>
<sequence>MRKIDRLDINLASLTEHQTQYNFDSSENPVTKEDDTIRAGRRPAVSRFEGLDHRARDNGTKGLSNHANKTIPGKNLATRRHWDLIISDVRLVKPYLGLMTPTVAAASSTQKLLLSPKTTPLIVIARAPRHSTLRLPNRLAVKKQRQDQGCDTVDEETAESLEAENFEGRGWIGTKS</sequence>
<reference evidence="1 2" key="1">
    <citation type="journal article" date="2020" name="Genomics">
        <title>Complete, high-quality genomes from long-read metagenomic sequencing of two wolf lichen thalli reveals enigmatic genome architecture.</title>
        <authorList>
            <person name="McKenzie S.K."/>
            <person name="Walston R.F."/>
            <person name="Allen J.L."/>
        </authorList>
    </citation>
    <scope>NUCLEOTIDE SEQUENCE [LARGE SCALE GENOMIC DNA]</scope>
    <source>
        <strain evidence="1">WasteWater1</strain>
    </source>
</reference>
<gene>
    <name evidence="1" type="ORF">HO133_000415</name>
</gene>
<comment type="caution">
    <text evidence="1">The sequence shown here is derived from an EMBL/GenBank/DDBJ whole genome shotgun (WGS) entry which is preliminary data.</text>
</comment>
<organism evidence="1 2">
    <name type="scientific">Letharia lupina</name>
    <dbReference type="NCBI Taxonomy" id="560253"/>
    <lineage>
        <taxon>Eukaryota</taxon>
        <taxon>Fungi</taxon>
        <taxon>Dikarya</taxon>
        <taxon>Ascomycota</taxon>
        <taxon>Pezizomycotina</taxon>
        <taxon>Lecanoromycetes</taxon>
        <taxon>OSLEUM clade</taxon>
        <taxon>Lecanoromycetidae</taxon>
        <taxon>Lecanorales</taxon>
        <taxon>Lecanorineae</taxon>
        <taxon>Parmeliaceae</taxon>
        <taxon>Letharia</taxon>
    </lineage>
</organism>
<dbReference type="RefSeq" id="XP_037152789.1">
    <property type="nucleotide sequence ID" value="XM_037291354.1"/>
</dbReference>
<name>A0A8H6CHI6_9LECA</name>
<dbReference type="Proteomes" id="UP000593566">
    <property type="component" value="Unassembled WGS sequence"/>
</dbReference>
<evidence type="ECO:0000313" key="2">
    <source>
        <dbReference type="Proteomes" id="UP000593566"/>
    </source>
</evidence>
<proteinExistence type="predicted"/>
<accession>A0A8H6CHI6</accession>
<dbReference type="AlphaFoldDB" id="A0A8H6CHI6"/>